<organism evidence="1">
    <name type="scientific">Nothobranchius furzeri</name>
    <name type="common">Turquoise killifish</name>
    <dbReference type="NCBI Taxonomy" id="105023"/>
    <lineage>
        <taxon>Eukaryota</taxon>
        <taxon>Metazoa</taxon>
        <taxon>Chordata</taxon>
        <taxon>Craniata</taxon>
        <taxon>Vertebrata</taxon>
        <taxon>Euteleostomi</taxon>
        <taxon>Actinopterygii</taxon>
        <taxon>Neopterygii</taxon>
        <taxon>Teleostei</taxon>
        <taxon>Neoteleostei</taxon>
        <taxon>Acanthomorphata</taxon>
        <taxon>Ovalentaria</taxon>
        <taxon>Atherinomorphae</taxon>
        <taxon>Cyprinodontiformes</taxon>
        <taxon>Nothobranchiidae</taxon>
        <taxon>Nothobranchius</taxon>
    </lineage>
</organism>
<protein>
    <recommendedName>
        <fullName evidence="2">Peptidase A2 domain-containing protein</fullName>
    </recommendedName>
</protein>
<dbReference type="EMBL" id="HAEJ01015808">
    <property type="protein sequence ID" value="SBS56265.1"/>
    <property type="molecule type" value="Transcribed_RNA"/>
</dbReference>
<dbReference type="Gene3D" id="2.40.70.10">
    <property type="entry name" value="Acid Proteases"/>
    <property type="match status" value="1"/>
</dbReference>
<sequence>MKLQLKSPANRDRKEKTCGRCGMQHPPNKCLAYGKRCNICNKNNHYARCCKVQIPKQSSVHTVDEDDTEELYVAAVTDNKTGGKDWIMTLKVNDTLMKVKLDTGAQVNGISEAEFERIRPRPKMHATSVKVSGYSGSEIPVKGKCMVKVTHKDK</sequence>
<accession>A0A1A8V7A1</accession>
<dbReference type="InterPro" id="IPR021109">
    <property type="entry name" value="Peptidase_aspartic_dom_sf"/>
</dbReference>
<evidence type="ECO:0008006" key="2">
    <source>
        <dbReference type="Google" id="ProtNLM"/>
    </source>
</evidence>
<name>A0A1A8V7A1_NOTFU</name>
<reference evidence="1" key="1">
    <citation type="submission" date="2016-05" db="EMBL/GenBank/DDBJ databases">
        <authorList>
            <person name="Lavstsen T."/>
            <person name="Jespersen J.S."/>
        </authorList>
    </citation>
    <scope>NUCLEOTIDE SEQUENCE</scope>
    <source>
        <tissue evidence="1">Brain</tissue>
    </source>
</reference>
<feature type="non-terminal residue" evidence="1">
    <location>
        <position position="154"/>
    </location>
</feature>
<dbReference type="AlphaFoldDB" id="A0A1A8V7A1"/>
<dbReference type="SUPFAM" id="SSF50630">
    <property type="entry name" value="Acid proteases"/>
    <property type="match status" value="1"/>
</dbReference>
<proteinExistence type="predicted"/>
<evidence type="ECO:0000313" key="1">
    <source>
        <dbReference type="EMBL" id="SBS56265.1"/>
    </source>
</evidence>
<gene>
    <name evidence="1" type="primary">BX640584.1</name>
</gene>
<dbReference type="PANTHER" id="PTHR36943:SF1">
    <property type="entry name" value="CCHC-TYPE DOMAIN-CONTAINING PROTEIN"/>
    <property type="match status" value="1"/>
</dbReference>
<reference evidence="1" key="2">
    <citation type="submission" date="2016-06" db="EMBL/GenBank/DDBJ databases">
        <title>The genome of a short-lived fish provides insights into sex chromosome evolution and the genetic control of aging.</title>
        <authorList>
            <person name="Reichwald K."/>
            <person name="Felder M."/>
            <person name="Petzold A."/>
            <person name="Koch P."/>
            <person name="Groth M."/>
            <person name="Platzer M."/>
        </authorList>
    </citation>
    <scope>NUCLEOTIDE SEQUENCE</scope>
    <source>
        <tissue evidence="1">Brain</tissue>
    </source>
</reference>
<dbReference type="PANTHER" id="PTHR36943">
    <property type="entry name" value="CCHC-TYPE DOMAIN-CONTAINING PROTEIN"/>
    <property type="match status" value="1"/>
</dbReference>